<protein>
    <submittedName>
        <fullName evidence="2">Putative glyoxalase superfamily protein PhnB</fullName>
    </submittedName>
</protein>
<evidence type="ECO:0000313" key="2">
    <source>
        <dbReference type="EMBL" id="MBB5834257.1"/>
    </source>
</evidence>
<dbReference type="PROSITE" id="PS51819">
    <property type="entry name" value="VOC"/>
    <property type="match status" value="1"/>
</dbReference>
<dbReference type="Gene3D" id="3.30.530.20">
    <property type="match status" value="1"/>
</dbReference>
<dbReference type="Gene3D" id="3.30.720.110">
    <property type="match status" value="1"/>
</dbReference>
<dbReference type="SUPFAM" id="SSF54593">
    <property type="entry name" value="Glyoxalase/Bleomycin resistance protein/Dihydroxybiphenyl dioxygenase"/>
    <property type="match status" value="1"/>
</dbReference>
<dbReference type="InterPro" id="IPR029068">
    <property type="entry name" value="Glyas_Bleomycin-R_OHBP_Dase"/>
</dbReference>
<dbReference type="AlphaFoldDB" id="A0A7W9MSK3"/>
<dbReference type="Proteomes" id="UP000549971">
    <property type="component" value="Unassembled WGS sequence"/>
</dbReference>
<sequence length="272" mass="30728">MTKQSAAATVEVAADPETAFKVFTDEIDLWWVRGPINFFDSARAIEMRIEPGVGGRILEIYQVGADAAVEDALELGRITVWEPGVRLGYRSSVDDTETTIAFEAVDAGTRVTVEQVLVPGGKQAFYMWPNVIVWLLTWIDRRDSAPRTTRDLDRISMALYYEDPAAAARWLSDVFGLDSWDRVPAEGERAPWLELHLGNSALILFKLKDRGAPRLDHGLWVYVDNLDAHFARSTERGAKILSEIHQHGYRRYEAQDLEGHHWTFAQARPTMA</sequence>
<dbReference type="InterPro" id="IPR023393">
    <property type="entry name" value="START-like_dom_sf"/>
</dbReference>
<keyword evidence="3" id="KW-1185">Reference proteome</keyword>
<dbReference type="InterPro" id="IPR004360">
    <property type="entry name" value="Glyas_Fos-R_dOase_dom"/>
</dbReference>
<dbReference type="Pfam" id="PF00903">
    <property type="entry name" value="Glyoxalase"/>
    <property type="match status" value="1"/>
</dbReference>
<evidence type="ECO:0000259" key="1">
    <source>
        <dbReference type="PROSITE" id="PS51819"/>
    </source>
</evidence>
<evidence type="ECO:0000313" key="3">
    <source>
        <dbReference type="Proteomes" id="UP000549971"/>
    </source>
</evidence>
<dbReference type="SUPFAM" id="SSF55961">
    <property type="entry name" value="Bet v1-like"/>
    <property type="match status" value="1"/>
</dbReference>
<gene>
    <name evidence="2" type="ORF">HDA39_000991</name>
</gene>
<dbReference type="EMBL" id="JACHMY010000001">
    <property type="protein sequence ID" value="MBB5834257.1"/>
    <property type="molecule type" value="Genomic_DNA"/>
</dbReference>
<dbReference type="Gene3D" id="3.30.720.120">
    <property type="match status" value="1"/>
</dbReference>
<comment type="caution">
    <text evidence="2">The sequence shown here is derived from an EMBL/GenBank/DDBJ whole genome shotgun (WGS) entry which is preliminary data.</text>
</comment>
<feature type="domain" description="VOC" evidence="1">
    <location>
        <begin position="151"/>
        <end position="267"/>
    </location>
</feature>
<dbReference type="InterPro" id="IPR037523">
    <property type="entry name" value="VOC_core"/>
</dbReference>
<accession>A0A7W9MSK3</accession>
<name>A0A7W9MSK3_9ACTN</name>
<proteinExistence type="predicted"/>
<reference evidence="2 3" key="1">
    <citation type="submission" date="2020-08" db="EMBL/GenBank/DDBJ databases">
        <title>Sequencing the genomes of 1000 actinobacteria strains.</title>
        <authorList>
            <person name="Klenk H.-P."/>
        </authorList>
    </citation>
    <scope>NUCLEOTIDE SEQUENCE [LARGE SCALE GENOMIC DNA]</scope>
    <source>
        <strain evidence="2 3">DSM 28967</strain>
    </source>
</reference>
<organism evidence="2 3">
    <name type="scientific">Kribbella italica</name>
    <dbReference type="NCBI Taxonomy" id="1540520"/>
    <lineage>
        <taxon>Bacteria</taxon>
        <taxon>Bacillati</taxon>
        <taxon>Actinomycetota</taxon>
        <taxon>Actinomycetes</taxon>
        <taxon>Propionibacteriales</taxon>
        <taxon>Kribbellaceae</taxon>
        <taxon>Kribbella</taxon>
    </lineage>
</organism>
<dbReference type="RefSeq" id="WP_184794039.1">
    <property type="nucleotide sequence ID" value="NZ_JACHMY010000001.1"/>
</dbReference>